<dbReference type="UniPathway" id="UPA00035">
    <property type="reaction ID" value="UER00042"/>
</dbReference>
<keyword evidence="6 10" id="KW-0028">Amino-acid biosynthesis</keyword>
<dbReference type="Gene3D" id="3.20.20.70">
    <property type="entry name" value="Aldolase class I"/>
    <property type="match status" value="1"/>
</dbReference>
<dbReference type="HAMAP" id="MF_00135">
    <property type="entry name" value="PRAI"/>
    <property type="match status" value="1"/>
</dbReference>
<feature type="domain" description="N-(5'phosphoribosyl) anthranilate isomerase (PRAI)" evidence="11">
    <location>
        <begin position="4"/>
        <end position="197"/>
    </location>
</feature>
<dbReference type="RefSeq" id="WP_095133425.1">
    <property type="nucleotide sequence ID" value="NZ_NIBG01000007.1"/>
</dbReference>
<protein>
    <recommendedName>
        <fullName evidence="5 10">N-(5'-phosphoribosyl)anthranilate isomerase</fullName>
        <shortName evidence="10">PRAI</shortName>
        <ecNumber evidence="4 10">5.3.1.24</ecNumber>
    </recommendedName>
</protein>
<evidence type="ECO:0000256" key="3">
    <source>
        <dbReference type="ARBA" id="ARBA00007571"/>
    </source>
</evidence>
<evidence type="ECO:0000313" key="12">
    <source>
        <dbReference type="EMBL" id="PAB59497.1"/>
    </source>
</evidence>
<evidence type="ECO:0000256" key="4">
    <source>
        <dbReference type="ARBA" id="ARBA00012572"/>
    </source>
</evidence>
<evidence type="ECO:0000259" key="11">
    <source>
        <dbReference type="Pfam" id="PF00697"/>
    </source>
</evidence>
<evidence type="ECO:0000256" key="8">
    <source>
        <dbReference type="ARBA" id="ARBA00023141"/>
    </source>
</evidence>
<reference evidence="12 13" key="1">
    <citation type="submission" date="2017-06" db="EMBL/GenBank/DDBJ databases">
        <title>Draft genome sequence of anaerobic fermentative bacterium Anaeromicrobium sediminis DY2726D isolated from West Pacific Ocean sediments.</title>
        <authorList>
            <person name="Zeng X."/>
        </authorList>
    </citation>
    <scope>NUCLEOTIDE SEQUENCE [LARGE SCALE GENOMIC DNA]</scope>
    <source>
        <strain evidence="12 13">DY2726D</strain>
    </source>
</reference>
<evidence type="ECO:0000313" key="13">
    <source>
        <dbReference type="Proteomes" id="UP000216024"/>
    </source>
</evidence>
<dbReference type="InterPro" id="IPR013785">
    <property type="entry name" value="Aldolase_TIM"/>
</dbReference>
<name>A0A267MJ72_9FIRM</name>
<evidence type="ECO:0000256" key="1">
    <source>
        <dbReference type="ARBA" id="ARBA00001164"/>
    </source>
</evidence>
<sequence>MTKVKICGLKNEEDIIYANKLKPDYVGFVFVNSTRQVNKYRSKELIDGLDESIKKVGVFLNTPSNEVNEIAKYCNLDILQFHGDESSDYCDSFHYEVWKSFRVKDINSLNEVDKYQVKGILLDTFTKGQYGGSGKTFDWNLATNMRKSQFVILAGGLTTENVKKAIERVKPMVVDVSSGVEVNGVKDFEKMKKFIENVRG</sequence>
<dbReference type="Proteomes" id="UP000216024">
    <property type="component" value="Unassembled WGS sequence"/>
</dbReference>
<keyword evidence="9 10" id="KW-0413">Isomerase</keyword>
<dbReference type="AlphaFoldDB" id="A0A267MJ72"/>
<dbReference type="Pfam" id="PF00697">
    <property type="entry name" value="PRAI"/>
    <property type="match status" value="1"/>
</dbReference>
<comment type="catalytic activity">
    <reaction evidence="1 10">
        <text>N-(5-phospho-beta-D-ribosyl)anthranilate = 1-(2-carboxyphenylamino)-1-deoxy-D-ribulose 5-phosphate</text>
        <dbReference type="Rhea" id="RHEA:21540"/>
        <dbReference type="ChEBI" id="CHEBI:18277"/>
        <dbReference type="ChEBI" id="CHEBI:58613"/>
        <dbReference type="EC" id="5.3.1.24"/>
    </reaction>
</comment>
<evidence type="ECO:0000256" key="5">
    <source>
        <dbReference type="ARBA" id="ARBA00022272"/>
    </source>
</evidence>
<gene>
    <name evidence="10" type="primary">trpF</name>
    <name evidence="12" type="ORF">CCE28_09790</name>
</gene>
<dbReference type="InterPro" id="IPR001240">
    <property type="entry name" value="PRAI_dom"/>
</dbReference>
<dbReference type="PANTHER" id="PTHR42894:SF1">
    <property type="entry name" value="N-(5'-PHOSPHORIBOSYL)ANTHRANILATE ISOMERASE"/>
    <property type="match status" value="1"/>
</dbReference>
<proteinExistence type="inferred from homology"/>
<dbReference type="InterPro" id="IPR011060">
    <property type="entry name" value="RibuloseP-bd_barrel"/>
</dbReference>
<evidence type="ECO:0000256" key="6">
    <source>
        <dbReference type="ARBA" id="ARBA00022605"/>
    </source>
</evidence>
<dbReference type="GO" id="GO:0000162">
    <property type="term" value="P:L-tryptophan biosynthetic process"/>
    <property type="evidence" value="ECO:0007669"/>
    <property type="project" value="UniProtKB-UniRule"/>
</dbReference>
<dbReference type="SUPFAM" id="SSF51366">
    <property type="entry name" value="Ribulose-phoshate binding barrel"/>
    <property type="match status" value="1"/>
</dbReference>
<accession>A0A267MJ72</accession>
<dbReference type="EC" id="5.3.1.24" evidence="4 10"/>
<comment type="pathway">
    <text evidence="2 10">Amino-acid biosynthesis; L-tryptophan biosynthesis; L-tryptophan from chorismate: step 3/5.</text>
</comment>
<dbReference type="FunFam" id="3.20.20.70:FF:000075">
    <property type="entry name" value="Tryptophan biosynthesis protein TRP1"/>
    <property type="match status" value="1"/>
</dbReference>
<evidence type="ECO:0000256" key="7">
    <source>
        <dbReference type="ARBA" id="ARBA00022822"/>
    </source>
</evidence>
<dbReference type="GO" id="GO:0004640">
    <property type="term" value="F:phosphoribosylanthranilate isomerase activity"/>
    <property type="evidence" value="ECO:0007669"/>
    <property type="project" value="UniProtKB-UniRule"/>
</dbReference>
<dbReference type="EMBL" id="NIBG01000007">
    <property type="protein sequence ID" value="PAB59497.1"/>
    <property type="molecule type" value="Genomic_DNA"/>
</dbReference>
<keyword evidence="7 10" id="KW-0822">Tryptophan biosynthesis</keyword>
<comment type="caution">
    <text evidence="12">The sequence shown here is derived from an EMBL/GenBank/DDBJ whole genome shotgun (WGS) entry which is preliminary data.</text>
</comment>
<keyword evidence="8 10" id="KW-0057">Aromatic amino acid biosynthesis</keyword>
<evidence type="ECO:0000256" key="9">
    <source>
        <dbReference type="ARBA" id="ARBA00023235"/>
    </source>
</evidence>
<dbReference type="OrthoDB" id="9786954at2"/>
<dbReference type="CDD" id="cd00405">
    <property type="entry name" value="PRAI"/>
    <property type="match status" value="1"/>
</dbReference>
<comment type="similarity">
    <text evidence="3 10">Belongs to the TrpF family.</text>
</comment>
<dbReference type="InterPro" id="IPR044643">
    <property type="entry name" value="TrpF_fam"/>
</dbReference>
<evidence type="ECO:0000256" key="2">
    <source>
        <dbReference type="ARBA" id="ARBA00004664"/>
    </source>
</evidence>
<dbReference type="PANTHER" id="PTHR42894">
    <property type="entry name" value="N-(5'-PHOSPHORIBOSYL)ANTHRANILATE ISOMERASE"/>
    <property type="match status" value="1"/>
</dbReference>
<organism evidence="12 13">
    <name type="scientific">Anaeromicrobium sediminis</name>
    <dbReference type="NCBI Taxonomy" id="1478221"/>
    <lineage>
        <taxon>Bacteria</taxon>
        <taxon>Bacillati</taxon>
        <taxon>Bacillota</taxon>
        <taxon>Clostridia</taxon>
        <taxon>Peptostreptococcales</taxon>
        <taxon>Thermotaleaceae</taxon>
        <taxon>Anaeromicrobium</taxon>
    </lineage>
</organism>
<keyword evidence="13" id="KW-1185">Reference proteome</keyword>
<evidence type="ECO:0000256" key="10">
    <source>
        <dbReference type="HAMAP-Rule" id="MF_00135"/>
    </source>
</evidence>